<feature type="region of interest" description="Disordered" evidence="1">
    <location>
        <begin position="1"/>
        <end position="24"/>
    </location>
</feature>
<accession>A0AB34HJQ5</accession>
<evidence type="ECO:0000256" key="1">
    <source>
        <dbReference type="SAM" id="MobiDB-lite"/>
    </source>
</evidence>
<sequence length="198" mass="21181">MRRSPSASTLPSLSEPSSVDPTHLVECPPSALVTQPLRVPASLRPQLPGPCPQAPLGLISETTYLLLIPKPVDDSQTWDTLDGPQEPRRLAPSNASLPAVSVAGVSVHAAQRWSEESVLLLVAPPPLHRCCLASSRCTNDRFTSTASPEPSPCPSPSQLPINIVLQERTCPVRAELRSDPGSQPGLWEKPDPLRSGFV</sequence>
<protein>
    <submittedName>
        <fullName evidence="2">Uncharacterized protein</fullName>
    </submittedName>
</protein>
<organism evidence="2 3">
    <name type="scientific">Eschrichtius robustus</name>
    <name type="common">California gray whale</name>
    <name type="synonym">Eschrichtius gibbosus</name>
    <dbReference type="NCBI Taxonomy" id="9764"/>
    <lineage>
        <taxon>Eukaryota</taxon>
        <taxon>Metazoa</taxon>
        <taxon>Chordata</taxon>
        <taxon>Craniata</taxon>
        <taxon>Vertebrata</taxon>
        <taxon>Euteleostomi</taxon>
        <taxon>Mammalia</taxon>
        <taxon>Eutheria</taxon>
        <taxon>Laurasiatheria</taxon>
        <taxon>Artiodactyla</taxon>
        <taxon>Whippomorpha</taxon>
        <taxon>Cetacea</taxon>
        <taxon>Mysticeti</taxon>
        <taxon>Eschrichtiidae</taxon>
        <taxon>Eschrichtius</taxon>
    </lineage>
</organism>
<dbReference type="Proteomes" id="UP001159641">
    <property type="component" value="Unassembled WGS sequence"/>
</dbReference>
<evidence type="ECO:0000313" key="3">
    <source>
        <dbReference type="Proteomes" id="UP001159641"/>
    </source>
</evidence>
<dbReference type="EMBL" id="JAIQCJ010001291">
    <property type="protein sequence ID" value="KAJ8791362.1"/>
    <property type="molecule type" value="Genomic_DNA"/>
</dbReference>
<feature type="compositionally biased region" description="Polar residues" evidence="1">
    <location>
        <begin position="1"/>
        <end position="20"/>
    </location>
</feature>
<gene>
    <name evidence="2" type="ORF">J1605_004309</name>
</gene>
<evidence type="ECO:0000313" key="2">
    <source>
        <dbReference type="EMBL" id="KAJ8791362.1"/>
    </source>
</evidence>
<keyword evidence="3" id="KW-1185">Reference proteome</keyword>
<dbReference type="AlphaFoldDB" id="A0AB34HJQ5"/>
<reference evidence="2 3" key="1">
    <citation type="submission" date="2022-11" db="EMBL/GenBank/DDBJ databases">
        <title>Whole genome sequence of Eschrichtius robustus ER-17-0199.</title>
        <authorList>
            <person name="Bruniche-Olsen A."/>
            <person name="Black A.N."/>
            <person name="Fields C.J."/>
            <person name="Walden K."/>
            <person name="Dewoody J.A."/>
        </authorList>
    </citation>
    <scope>NUCLEOTIDE SEQUENCE [LARGE SCALE GENOMIC DNA]</scope>
    <source>
        <strain evidence="2">ER-17-0199</strain>
        <tissue evidence="2">Blubber</tissue>
    </source>
</reference>
<feature type="region of interest" description="Disordered" evidence="1">
    <location>
        <begin position="175"/>
        <end position="198"/>
    </location>
</feature>
<name>A0AB34HJQ5_ESCRO</name>
<comment type="caution">
    <text evidence="2">The sequence shown here is derived from an EMBL/GenBank/DDBJ whole genome shotgun (WGS) entry which is preliminary data.</text>
</comment>
<proteinExistence type="predicted"/>